<dbReference type="PROSITE" id="PS51257">
    <property type="entry name" value="PROKAR_LIPOPROTEIN"/>
    <property type="match status" value="1"/>
</dbReference>
<evidence type="ECO:0008006" key="4">
    <source>
        <dbReference type="Google" id="ProtNLM"/>
    </source>
</evidence>
<dbReference type="KEGG" id="taer:GT409_03450"/>
<sequence length="514" mass="54354">MKKFLMIAAVSFAACAGHAGVVTNFYADFEVLNSGGPGTLTNAAQVNAGTPVGSWIVTDAQESLIFGGAAGFDQGEYDFTANCKSGAQVANGVTITFDMRSRRDGFNKYNAIRIKNEAGLNAISLRWSGTADGVSGQLEYWVTGTGWVVAANDIFLANDFGFASGITDRMTISLSSAGYDVAVNGAVILEGMEYAAVPETIQSMQFFGDGVLLGGAWYDTILVTSGLAPEGYAAHFNAEFNVPDSGGEGTLTAVEQLDAGTEVGSWVLADAQESFIFNGAVGFDQGLYNVTANLASNAAVKDGVVFHADIRSKRDGATKWNGIRIKNESGLNVISLRWTGTADGVSGSLEYWNGAWVSLGNNILMANDFWFTSGLTDHLQVQMRETDYDILLNGTSLLSNAAYENEITSVGSVQFFGINDFSGAWYDSIRVLKADALPDQITEIGSISMGLSSADDVELSWTAEAVGTYVLQTRTDLLTGAWSNLVEGIAGIDGTLSVTTTPTAATAFYRIVGE</sequence>
<organism evidence="2 3">
    <name type="scientific">Tichowtungia aerotolerans</name>
    <dbReference type="NCBI Taxonomy" id="2697043"/>
    <lineage>
        <taxon>Bacteria</taxon>
        <taxon>Pseudomonadati</taxon>
        <taxon>Kiritimatiellota</taxon>
        <taxon>Tichowtungiia</taxon>
        <taxon>Tichowtungiales</taxon>
        <taxon>Tichowtungiaceae</taxon>
        <taxon>Tichowtungia</taxon>
    </lineage>
</organism>
<dbReference type="RefSeq" id="WP_160626973.1">
    <property type="nucleotide sequence ID" value="NZ_CP047593.1"/>
</dbReference>
<keyword evidence="3" id="KW-1185">Reference proteome</keyword>
<dbReference type="AlphaFoldDB" id="A0A6P1MAF0"/>
<reference evidence="2 3" key="1">
    <citation type="submission" date="2020-01" db="EMBL/GenBank/DDBJ databases">
        <title>Ponticoccus aerotolerans gen. nov., sp. nov., an anaerobic bacterium and proposal of Ponticoccusceae fam. nov., Ponticoccusles ord. nov. and Ponticoccuse classis nov. in the phylum Kiritimatiellaeota.</title>
        <authorList>
            <person name="Zhou L.Y."/>
            <person name="Du Z.J."/>
        </authorList>
    </citation>
    <scope>NUCLEOTIDE SEQUENCE [LARGE SCALE GENOMIC DNA]</scope>
    <source>
        <strain evidence="2 3">S-5007</strain>
    </source>
</reference>
<name>A0A6P1MAF0_9BACT</name>
<evidence type="ECO:0000313" key="2">
    <source>
        <dbReference type="EMBL" id="QHI68546.1"/>
    </source>
</evidence>
<proteinExistence type="predicted"/>
<evidence type="ECO:0000313" key="3">
    <source>
        <dbReference type="Proteomes" id="UP000464954"/>
    </source>
</evidence>
<keyword evidence="1" id="KW-0732">Signal</keyword>
<feature type="signal peptide" evidence="1">
    <location>
        <begin position="1"/>
        <end position="19"/>
    </location>
</feature>
<feature type="chain" id="PRO_5026986669" description="DUF1080 domain-containing protein" evidence="1">
    <location>
        <begin position="20"/>
        <end position="514"/>
    </location>
</feature>
<gene>
    <name evidence="2" type="ORF">GT409_03450</name>
</gene>
<evidence type="ECO:0000256" key="1">
    <source>
        <dbReference type="SAM" id="SignalP"/>
    </source>
</evidence>
<protein>
    <recommendedName>
        <fullName evidence="4">DUF1080 domain-containing protein</fullName>
    </recommendedName>
</protein>
<dbReference type="Proteomes" id="UP000464954">
    <property type="component" value="Chromosome"/>
</dbReference>
<dbReference type="EMBL" id="CP047593">
    <property type="protein sequence ID" value="QHI68546.1"/>
    <property type="molecule type" value="Genomic_DNA"/>
</dbReference>
<accession>A0A6P1MAF0</accession>